<dbReference type="FunFam" id="3.40.50.10140:FF:000007">
    <property type="entry name" value="Disease resistance protein (TIR-NBS-LRR class)"/>
    <property type="match status" value="1"/>
</dbReference>
<comment type="caution">
    <text evidence="3">The sequence shown here is derived from an EMBL/GenBank/DDBJ whole genome shotgun (WGS) entry which is preliminary data.</text>
</comment>
<keyword evidence="1" id="KW-0520">NAD</keyword>
<dbReference type="Pfam" id="PF01582">
    <property type="entry name" value="TIR"/>
    <property type="match status" value="1"/>
</dbReference>
<dbReference type="Proteomes" id="UP000238479">
    <property type="component" value="Chromosome 7"/>
</dbReference>
<evidence type="ECO:0000256" key="1">
    <source>
        <dbReference type="ARBA" id="ARBA00023027"/>
    </source>
</evidence>
<sequence length="163" mass="18465">MDLASSSSSSSSSLTYDVFLSFRGEDTRESFVCHLPKALELKALKIYIDKQGLKKGDNLSDLLKAIAESKLSIVVFSENYASSTWCLKELVQIMECKEKQNQIVMPVFYKVDPSHIRKQTGSFAKAFAKHEGDRKKDKKEVQSWRSALRKAANLSGWDSNKYE</sequence>
<feature type="domain" description="TIR" evidence="2">
    <location>
        <begin position="14"/>
        <end position="163"/>
    </location>
</feature>
<dbReference type="PROSITE" id="PS50104">
    <property type="entry name" value="TIR"/>
    <property type="match status" value="1"/>
</dbReference>
<dbReference type="PANTHER" id="PTHR32009">
    <property type="entry name" value="TMV RESISTANCE PROTEIN N-LIKE"/>
    <property type="match status" value="1"/>
</dbReference>
<dbReference type="STRING" id="74649.A0A2P6PG46"/>
<name>A0A2P6PG46_ROSCH</name>
<evidence type="ECO:0000259" key="2">
    <source>
        <dbReference type="PROSITE" id="PS50104"/>
    </source>
</evidence>
<evidence type="ECO:0000313" key="3">
    <source>
        <dbReference type="EMBL" id="PRQ20868.1"/>
    </source>
</evidence>
<accession>A0A2P6PG46</accession>
<evidence type="ECO:0000313" key="4">
    <source>
        <dbReference type="Proteomes" id="UP000238479"/>
    </source>
</evidence>
<dbReference type="OMA" id="QSHIGEM"/>
<dbReference type="SMART" id="SM00255">
    <property type="entry name" value="TIR"/>
    <property type="match status" value="1"/>
</dbReference>
<dbReference type="SUPFAM" id="SSF52200">
    <property type="entry name" value="Toll/Interleukin receptor TIR domain"/>
    <property type="match status" value="1"/>
</dbReference>
<dbReference type="Gene3D" id="3.40.50.10140">
    <property type="entry name" value="Toll/interleukin-1 receptor homology (TIR) domain"/>
    <property type="match status" value="1"/>
</dbReference>
<dbReference type="EMBL" id="PDCK01000045">
    <property type="protein sequence ID" value="PRQ20868.1"/>
    <property type="molecule type" value="Genomic_DNA"/>
</dbReference>
<gene>
    <name evidence="3" type="ORF">RchiOBHm_Chr7g0232811</name>
</gene>
<dbReference type="PANTHER" id="PTHR32009:SF155">
    <property type="entry name" value="DISEASE RESISTANCE PROTEIN (TIR-NBS-LRR CLASS)"/>
    <property type="match status" value="1"/>
</dbReference>
<keyword evidence="4" id="KW-1185">Reference proteome</keyword>
<dbReference type="InterPro" id="IPR000157">
    <property type="entry name" value="TIR_dom"/>
</dbReference>
<dbReference type="Gramene" id="PRQ20868">
    <property type="protein sequence ID" value="PRQ20868"/>
    <property type="gene ID" value="RchiOBHm_Chr7g0232811"/>
</dbReference>
<proteinExistence type="predicted"/>
<dbReference type="GO" id="GO:0007165">
    <property type="term" value="P:signal transduction"/>
    <property type="evidence" value="ECO:0007669"/>
    <property type="project" value="InterPro"/>
</dbReference>
<organism evidence="3 4">
    <name type="scientific">Rosa chinensis</name>
    <name type="common">China rose</name>
    <dbReference type="NCBI Taxonomy" id="74649"/>
    <lineage>
        <taxon>Eukaryota</taxon>
        <taxon>Viridiplantae</taxon>
        <taxon>Streptophyta</taxon>
        <taxon>Embryophyta</taxon>
        <taxon>Tracheophyta</taxon>
        <taxon>Spermatophyta</taxon>
        <taxon>Magnoliopsida</taxon>
        <taxon>eudicotyledons</taxon>
        <taxon>Gunneridae</taxon>
        <taxon>Pentapetalae</taxon>
        <taxon>rosids</taxon>
        <taxon>fabids</taxon>
        <taxon>Rosales</taxon>
        <taxon>Rosaceae</taxon>
        <taxon>Rosoideae</taxon>
        <taxon>Rosoideae incertae sedis</taxon>
        <taxon>Rosa</taxon>
    </lineage>
</organism>
<protein>
    <submittedName>
        <fullName evidence="3">Putative TIR domain-containing protein</fullName>
    </submittedName>
</protein>
<dbReference type="AlphaFoldDB" id="A0A2P6PG46"/>
<reference evidence="3 4" key="1">
    <citation type="journal article" date="2018" name="Nat. Genet.">
        <title>The Rosa genome provides new insights in the design of modern roses.</title>
        <authorList>
            <person name="Bendahmane M."/>
        </authorList>
    </citation>
    <scope>NUCLEOTIDE SEQUENCE [LARGE SCALE GENOMIC DNA]</scope>
    <source>
        <strain evidence="4">cv. Old Blush</strain>
    </source>
</reference>
<dbReference type="InterPro" id="IPR035897">
    <property type="entry name" value="Toll_tir_struct_dom_sf"/>
</dbReference>